<feature type="region of interest" description="Disordered" evidence="3">
    <location>
        <begin position="1"/>
        <end position="626"/>
    </location>
</feature>
<feature type="compositionally biased region" description="Basic and acidic residues" evidence="3">
    <location>
        <begin position="317"/>
        <end position="336"/>
    </location>
</feature>
<feature type="compositionally biased region" description="Basic and acidic residues" evidence="3">
    <location>
        <begin position="438"/>
        <end position="448"/>
    </location>
</feature>
<gene>
    <name evidence="5" type="ORF">LTR09_005545</name>
</gene>
<feature type="compositionally biased region" description="Polar residues" evidence="3">
    <location>
        <begin position="575"/>
        <end position="626"/>
    </location>
</feature>
<dbReference type="SUPFAM" id="SSF46785">
    <property type="entry name" value="Winged helix' DNA-binding domain"/>
    <property type="match status" value="1"/>
</dbReference>
<protein>
    <recommendedName>
        <fullName evidence="4">HTH La-type RNA-binding domain-containing protein</fullName>
    </recommendedName>
</protein>
<accession>A0AAJ0DMS1</accession>
<sequence>MAATAGFSYAQAARGRTSATTSQAPSSKVTSGTATPATGTFSELAPGSNWADDVESNDKDKKEEPQSVQLEERKSSPVTDPVIEQTKSEDTAHQEVSAVSSPDVTASSSTTTKEDDASYAPNASSSESTWETKSQTSAAEPAEPAWIAERSQRQNNIQQSEDTSKHDKKIKDTPAPTPSKPLVLQEAAPPTVNPWLKRAPWNAKPVAISSPTAATLKENQKSASAQATSSPMPSTPLQKTNTDQPSKAAGAQIKRGSEARGGNARQGSKPVLNETRNDSAMTGVTKGTPNGRPTSAKASPAPPAVSDGISWPTPDTVGKERKESVEKGSTEKREDDSTLAGKRQKLQYKQLAVTPTFIFDTTGTTDPRERKPRAPPSGDRPRGSSTRGRGGLRGAGPSERQTARPDAPPTNAQSDSNGDSQDAASVRDREAMPPPPRPTREPSTDRVNARKQSAANSKQTTDSAEEPAKVAKTPNGSFSKPFATVPDSKRSITVDTDGKDEYVPHPIPRRGSASAQTDDLPNRAPKTTRGPPPIRMVSTESRKDNRDAPYTGPRAAKRGGRGRGGARDVVANGHPGTSTYNGTHATEFSSPSSYGVPASPSSYHTSRGNHQFSYPHTSRGSWRGNNMRSHSIPIEQYYGQRYGGAYPDSQQSPHLQGYYPGMYDNNGYPMTAMPYPGYGEADQLWSSIAGQLEYYFSINNLIKDMFLRKHMDSQGFVLLDVVANFPRMKRATQDIDLLQAVCKTSAVVQIRVGEDGKERLRASQGWDKFLLPMDQRDPSAQTDGPKQLQEVETPQVVNTNIPPQYRGPASAGLPYMHQRIDRKSHDSNHNMMEAYHAQFQAYGAYPEAMYGAMHNGGETRGKIVKSPSREEALPPTQQPPATRVESSAAEHDTFSDQQIAILFVAVASEDRPQYRYAATRTFSNGSINSRNALQELDAVVSSTPKPLLNGDAHTNGNAVEETNGFSRHFSPSKTPTTEVQGNGNGNGNVFWVKDRDDPMTVLPRGLTPYPYHKLVTDAMQERGEADAGKCPVILNIFYHFLSHFLVRNFNTSMYIHFQTATKEDARDRNDFTGLEHLVKFYSASLTSATPIRERIAKDYVELVKDEPAELNGAAFKSLRSAWRNGALNLKNRKKLANVLDDSLKEQLDKLDT</sequence>
<keyword evidence="6" id="KW-1185">Reference proteome</keyword>
<feature type="region of interest" description="Disordered" evidence="3">
    <location>
        <begin position="773"/>
        <end position="793"/>
    </location>
</feature>
<dbReference type="GO" id="GO:0048255">
    <property type="term" value="P:mRNA stabilization"/>
    <property type="evidence" value="ECO:0007669"/>
    <property type="project" value="InterPro"/>
</dbReference>
<evidence type="ECO:0000259" key="4">
    <source>
        <dbReference type="PROSITE" id="PS50961"/>
    </source>
</evidence>
<feature type="compositionally biased region" description="Basic and acidic residues" evidence="3">
    <location>
        <begin position="487"/>
        <end position="503"/>
    </location>
</feature>
<proteinExistence type="predicted"/>
<evidence type="ECO:0000256" key="3">
    <source>
        <dbReference type="SAM" id="MobiDB-lite"/>
    </source>
</evidence>
<comment type="caution">
    <text evidence="5">The sequence shown here is derived from an EMBL/GenBank/DDBJ whole genome shotgun (WGS) entry which is preliminary data.</text>
</comment>
<feature type="compositionally biased region" description="Basic and acidic residues" evidence="3">
    <location>
        <begin position="162"/>
        <end position="172"/>
    </location>
</feature>
<feature type="compositionally biased region" description="Polar residues" evidence="3">
    <location>
        <begin position="17"/>
        <end position="41"/>
    </location>
</feature>
<feature type="compositionally biased region" description="Polar residues" evidence="3">
    <location>
        <begin position="221"/>
        <end position="245"/>
    </location>
</feature>
<dbReference type="SMART" id="SM00715">
    <property type="entry name" value="LA"/>
    <property type="match status" value="1"/>
</dbReference>
<dbReference type="GO" id="GO:0000339">
    <property type="term" value="F:RNA cap binding"/>
    <property type="evidence" value="ECO:0007669"/>
    <property type="project" value="InterPro"/>
</dbReference>
<feature type="compositionally biased region" description="Polar residues" evidence="3">
    <location>
        <begin position="963"/>
        <end position="980"/>
    </location>
</feature>
<feature type="compositionally biased region" description="Polar residues" evidence="3">
    <location>
        <begin position="778"/>
        <end position="793"/>
    </location>
</feature>
<feature type="compositionally biased region" description="Basic and acidic residues" evidence="3">
    <location>
        <begin position="56"/>
        <end position="75"/>
    </location>
</feature>
<evidence type="ECO:0000313" key="6">
    <source>
        <dbReference type="Proteomes" id="UP001271007"/>
    </source>
</evidence>
<feature type="compositionally biased region" description="Polar residues" evidence="3">
    <location>
        <begin position="121"/>
        <end position="137"/>
    </location>
</feature>
<dbReference type="Proteomes" id="UP001271007">
    <property type="component" value="Unassembled WGS sequence"/>
</dbReference>
<dbReference type="PROSITE" id="PS50961">
    <property type="entry name" value="HTH_LA"/>
    <property type="match status" value="1"/>
</dbReference>
<feature type="compositionally biased region" description="Low complexity" evidence="3">
    <location>
        <begin position="354"/>
        <end position="365"/>
    </location>
</feature>
<dbReference type="AlphaFoldDB" id="A0AAJ0DMS1"/>
<dbReference type="Pfam" id="PF21071">
    <property type="entry name" value="LARP1_HEAT"/>
    <property type="match status" value="1"/>
</dbReference>
<dbReference type="InterPro" id="IPR036390">
    <property type="entry name" value="WH_DNA-bd_sf"/>
</dbReference>
<reference evidence="5" key="1">
    <citation type="submission" date="2023-04" db="EMBL/GenBank/DDBJ databases">
        <title>Black Yeasts Isolated from many extreme environments.</title>
        <authorList>
            <person name="Coleine C."/>
            <person name="Stajich J.E."/>
            <person name="Selbmann L."/>
        </authorList>
    </citation>
    <scope>NUCLEOTIDE SEQUENCE</scope>
    <source>
        <strain evidence="5">CCFEE 5312</strain>
    </source>
</reference>
<dbReference type="Gene3D" id="1.10.10.10">
    <property type="entry name" value="Winged helix-like DNA-binding domain superfamily/Winged helix DNA-binding domain"/>
    <property type="match status" value="1"/>
</dbReference>
<dbReference type="InterPro" id="IPR006630">
    <property type="entry name" value="La_HTH"/>
</dbReference>
<dbReference type="CDD" id="cd07323">
    <property type="entry name" value="LAM"/>
    <property type="match status" value="1"/>
</dbReference>
<dbReference type="Pfam" id="PF05383">
    <property type="entry name" value="La"/>
    <property type="match status" value="1"/>
</dbReference>
<feature type="compositionally biased region" description="Polar residues" evidence="3">
    <location>
        <begin position="278"/>
        <end position="292"/>
    </location>
</feature>
<evidence type="ECO:0000256" key="2">
    <source>
        <dbReference type="PROSITE-ProRule" id="PRU00332"/>
    </source>
</evidence>
<organism evidence="5 6">
    <name type="scientific">Extremus antarcticus</name>
    <dbReference type="NCBI Taxonomy" id="702011"/>
    <lineage>
        <taxon>Eukaryota</taxon>
        <taxon>Fungi</taxon>
        <taxon>Dikarya</taxon>
        <taxon>Ascomycota</taxon>
        <taxon>Pezizomycotina</taxon>
        <taxon>Dothideomycetes</taxon>
        <taxon>Dothideomycetidae</taxon>
        <taxon>Mycosphaerellales</taxon>
        <taxon>Extremaceae</taxon>
        <taxon>Extremus</taxon>
    </lineage>
</organism>
<dbReference type="InterPro" id="IPR036388">
    <property type="entry name" value="WH-like_DNA-bd_sf"/>
</dbReference>
<keyword evidence="1 2" id="KW-0694">RNA-binding</keyword>
<feature type="compositionally biased region" description="Polar residues" evidence="3">
    <location>
        <begin position="450"/>
        <end position="462"/>
    </location>
</feature>
<feature type="region of interest" description="Disordered" evidence="3">
    <location>
        <begin position="963"/>
        <end position="985"/>
    </location>
</feature>
<dbReference type="EMBL" id="JAWDJX010000016">
    <property type="protein sequence ID" value="KAK3053376.1"/>
    <property type="molecule type" value="Genomic_DNA"/>
</dbReference>
<name>A0AAJ0DMS1_9PEZI</name>
<evidence type="ECO:0000313" key="5">
    <source>
        <dbReference type="EMBL" id="KAK3053376.1"/>
    </source>
</evidence>
<feature type="compositionally biased region" description="Polar residues" evidence="3">
    <location>
        <begin position="410"/>
        <end position="423"/>
    </location>
</feature>
<feature type="domain" description="HTH La-type RNA-binding" evidence="4">
    <location>
        <begin position="678"/>
        <end position="769"/>
    </location>
</feature>
<feature type="compositionally biased region" description="Polar residues" evidence="3">
    <location>
        <begin position="97"/>
        <end position="111"/>
    </location>
</feature>
<dbReference type="InterPro" id="IPR006607">
    <property type="entry name" value="DM15"/>
</dbReference>
<evidence type="ECO:0000256" key="1">
    <source>
        <dbReference type="ARBA" id="ARBA00022884"/>
    </source>
</evidence>